<dbReference type="RefSeq" id="WP_106988686.1">
    <property type="nucleotide sequence ID" value="NZ_DBGCOW010000047.1"/>
</dbReference>
<dbReference type="GeneID" id="77471703"/>
<dbReference type="FunFam" id="3.30.70.250:FF:000001">
    <property type="entry name" value="Malonyl CoA-acyl carrier protein transacylase"/>
    <property type="match status" value="1"/>
</dbReference>
<reference evidence="9" key="1">
    <citation type="submission" date="2018-03" db="EMBL/GenBank/DDBJ databases">
        <title>Lachnoclostridium SNUG30370 gen.nov., sp.nov., isolated from human faeces.</title>
        <authorList>
            <person name="Seo B."/>
            <person name="Jeon K."/>
            <person name="Ko G."/>
        </authorList>
    </citation>
    <scope>NUCLEOTIDE SEQUENCE [LARGE SCALE GENOMIC DNA]</scope>
    <source>
        <strain evidence="9">SNUG30370</strain>
    </source>
</reference>
<proteinExistence type="inferred from homology"/>
<dbReference type="InterPro" id="IPR004410">
    <property type="entry name" value="Malonyl_CoA-ACP_transAc_FabD"/>
</dbReference>
<reference evidence="8" key="2">
    <citation type="journal article" date="2019" name="Int. J. Syst. Evol. Microbiol.">
        <title>Faecalibacillus intestinalis gen. nov., sp. nov. and Faecalibacillus faecis sp. nov., isolated from human faeces.</title>
        <authorList>
            <person name="Seo B."/>
            <person name="Jeon K."/>
            <person name="Baek I."/>
            <person name="Lee Y.M."/>
            <person name="Baek K."/>
            <person name="Ko G."/>
        </authorList>
    </citation>
    <scope>NUCLEOTIDE SEQUENCE</scope>
    <source>
        <strain evidence="8">SNUG30370</strain>
    </source>
</reference>
<dbReference type="InterPro" id="IPR024925">
    <property type="entry name" value="Malonyl_CoA-ACP_transAc"/>
</dbReference>
<feature type="active site" evidence="5">
    <location>
        <position position="189"/>
    </location>
</feature>
<dbReference type="EC" id="2.3.1.39" evidence="4"/>
<evidence type="ECO:0000313" key="7">
    <source>
        <dbReference type="EMBL" id="MCB8610890.1"/>
    </source>
</evidence>
<accession>A0A2T3FPH2</accession>
<evidence type="ECO:0000256" key="2">
    <source>
        <dbReference type="ARBA" id="ARBA00023315"/>
    </source>
</evidence>
<dbReference type="SMART" id="SM00827">
    <property type="entry name" value="PKS_AT"/>
    <property type="match status" value="1"/>
</dbReference>
<keyword evidence="1 4" id="KW-0808">Transferase</keyword>
<dbReference type="PANTHER" id="PTHR42681">
    <property type="entry name" value="MALONYL-COA-ACYL CARRIER PROTEIN TRANSACYLASE, MITOCHONDRIAL"/>
    <property type="match status" value="1"/>
</dbReference>
<dbReference type="SUPFAM" id="SSF55048">
    <property type="entry name" value="Probable ACP-binding domain of malonyl-CoA ACP transacylase"/>
    <property type="match status" value="1"/>
</dbReference>
<dbReference type="PANTHER" id="PTHR42681:SF1">
    <property type="entry name" value="MALONYL-COA-ACYL CARRIER PROTEIN TRANSACYLASE, MITOCHONDRIAL"/>
    <property type="match status" value="1"/>
</dbReference>
<keyword evidence="2 4" id="KW-0012">Acyltransferase</keyword>
<evidence type="ECO:0000256" key="1">
    <source>
        <dbReference type="ARBA" id="ARBA00022679"/>
    </source>
</evidence>
<protein>
    <recommendedName>
        <fullName evidence="4">Malonyl CoA-acyl carrier protein transacylase</fullName>
        <ecNumber evidence="4">2.3.1.39</ecNumber>
    </recommendedName>
</protein>
<dbReference type="EMBL" id="JAJDKZ010000028">
    <property type="protein sequence ID" value="MCB8610890.1"/>
    <property type="molecule type" value="Genomic_DNA"/>
</dbReference>
<reference evidence="7" key="3">
    <citation type="submission" date="2021-10" db="EMBL/GenBank/DDBJ databases">
        <title>Collection of gut derived symbiotic bacterial strains cultured from healthy donors.</title>
        <authorList>
            <person name="Lin H."/>
            <person name="Littmann E."/>
            <person name="Kohout C."/>
            <person name="Pamer E.G."/>
        </authorList>
    </citation>
    <scope>NUCLEOTIDE SEQUENCE</scope>
    <source>
        <strain evidence="7">DFI.4.48</strain>
    </source>
</reference>
<dbReference type="InterPro" id="IPR050858">
    <property type="entry name" value="Mal-CoA-ACP_Trans/PKS_FabD"/>
</dbReference>
<dbReference type="AlphaFoldDB" id="A0A2T3FPH2"/>
<dbReference type="GO" id="GO:0006633">
    <property type="term" value="P:fatty acid biosynthetic process"/>
    <property type="evidence" value="ECO:0007669"/>
    <property type="project" value="TreeGrafter"/>
</dbReference>
<comment type="catalytic activity">
    <reaction evidence="3 4">
        <text>holo-[ACP] + malonyl-CoA = malonyl-[ACP] + CoA</text>
        <dbReference type="Rhea" id="RHEA:41792"/>
        <dbReference type="Rhea" id="RHEA-COMP:9623"/>
        <dbReference type="Rhea" id="RHEA-COMP:9685"/>
        <dbReference type="ChEBI" id="CHEBI:57287"/>
        <dbReference type="ChEBI" id="CHEBI:57384"/>
        <dbReference type="ChEBI" id="CHEBI:64479"/>
        <dbReference type="ChEBI" id="CHEBI:78449"/>
        <dbReference type="EC" id="2.3.1.39"/>
    </reaction>
</comment>
<feature type="active site" evidence="5">
    <location>
        <position position="80"/>
    </location>
</feature>
<name>A0A2T3FPH2_9FIRM</name>
<comment type="caution">
    <text evidence="8">The sequence shown here is derived from an EMBL/GenBank/DDBJ whole genome shotgun (WGS) entry which is preliminary data.</text>
</comment>
<dbReference type="InterPro" id="IPR001227">
    <property type="entry name" value="Ac_transferase_dom_sf"/>
</dbReference>
<dbReference type="PIRSF" id="PIRSF000446">
    <property type="entry name" value="Mct"/>
    <property type="match status" value="1"/>
</dbReference>
<sequence length="306" mass="34183">MKLGIIYAGQGSQVVGMGKSFYPHPLFDEYPDLKELCFNGPLDRLSLTQNTQPCMVLVASIITDLLKENGIIPDYCAGLSLGEYSALYCADVFEQRQVIELARFRGKVMNEAVQGIDSEMIAVIKMERDILEDLCKQASSLGIVSISNYNCPGQLVVAGEKEAVEKVKELALEKGAKRVIPLNTSGPFHTALLKEASLALKERFQQETFHEMKIPVIFNTLGHELKNQAIPEILEKQVMSPVYFEDSIRYMISQGVDTIIEVGPGKVLSGFVKKINKDIQLYQIEDNESLEKTIKALKGEDYEIRK</sequence>
<dbReference type="GO" id="GO:0005829">
    <property type="term" value="C:cytosol"/>
    <property type="evidence" value="ECO:0007669"/>
    <property type="project" value="TreeGrafter"/>
</dbReference>
<dbReference type="InterPro" id="IPR016035">
    <property type="entry name" value="Acyl_Trfase/lysoPLipase"/>
</dbReference>
<evidence type="ECO:0000256" key="4">
    <source>
        <dbReference type="PIRNR" id="PIRNR000446"/>
    </source>
</evidence>
<dbReference type="GO" id="GO:0004314">
    <property type="term" value="F:[acyl-carrier-protein] S-malonyltransferase activity"/>
    <property type="evidence" value="ECO:0007669"/>
    <property type="project" value="UniProtKB-EC"/>
</dbReference>
<dbReference type="Pfam" id="PF00698">
    <property type="entry name" value="Acyl_transf_1"/>
    <property type="match status" value="1"/>
</dbReference>
<dbReference type="EMBL" id="PYLP01000020">
    <property type="protein sequence ID" value="PST37174.1"/>
    <property type="molecule type" value="Genomic_DNA"/>
</dbReference>
<keyword evidence="9" id="KW-1185">Reference proteome</keyword>
<dbReference type="Gene3D" id="3.30.70.250">
    <property type="entry name" value="Malonyl-CoA ACP transacylase, ACP-binding"/>
    <property type="match status" value="1"/>
</dbReference>
<gene>
    <name evidence="8" type="primary">fabD</name>
    <name evidence="8" type="ORF">C7U55_11480</name>
    <name evidence="7" type="ORF">LJD69_09815</name>
</gene>
<dbReference type="NCBIfam" id="TIGR00128">
    <property type="entry name" value="fabD"/>
    <property type="match status" value="1"/>
</dbReference>
<comment type="similarity">
    <text evidence="4">Belongs to the fabD family.</text>
</comment>
<dbReference type="Proteomes" id="UP001198439">
    <property type="component" value="Unassembled WGS sequence"/>
</dbReference>
<dbReference type="Gene3D" id="3.40.366.10">
    <property type="entry name" value="Malonyl-Coenzyme A Acyl Carrier Protein, domain 2"/>
    <property type="match status" value="1"/>
</dbReference>
<evidence type="ECO:0000256" key="3">
    <source>
        <dbReference type="ARBA" id="ARBA00048462"/>
    </source>
</evidence>
<feature type="domain" description="Malonyl-CoA:ACP transacylase (MAT)" evidence="6">
    <location>
        <begin position="6"/>
        <end position="301"/>
    </location>
</feature>
<dbReference type="SUPFAM" id="SSF52151">
    <property type="entry name" value="FabD/lysophospholipase-like"/>
    <property type="match status" value="1"/>
</dbReference>
<evidence type="ECO:0000256" key="5">
    <source>
        <dbReference type="PIRSR" id="PIRSR000446-1"/>
    </source>
</evidence>
<evidence type="ECO:0000313" key="8">
    <source>
        <dbReference type="EMBL" id="PST37174.1"/>
    </source>
</evidence>
<dbReference type="InterPro" id="IPR016036">
    <property type="entry name" value="Malonyl_transacylase_ACP-bd"/>
</dbReference>
<organism evidence="8 9">
    <name type="scientific">Faecalibacillus faecis</name>
    <dbReference type="NCBI Taxonomy" id="1982628"/>
    <lineage>
        <taxon>Bacteria</taxon>
        <taxon>Bacillati</taxon>
        <taxon>Bacillota</taxon>
        <taxon>Erysipelotrichia</taxon>
        <taxon>Erysipelotrichales</taxon>
        <taxon>Coprobacillaceae</taxon>
        <taxon>Faecalibacillus</taxon>
    </lineage>
</organism>
<evidence type="ECO:0000313" key="9">
    <source>
        <dbReference type="Proteomes" id="UP000241201"/>
    </source>
</evidence>
<dbReference type="InterPro" id="IPR014043">
    <property type="entry name" value="Acyl_transferase_dom"/>
</dbReference>
<dbReference type="Proteomes" id="UP000241201">
    <property type="component" value="Unassembled WGS sequence"/>
</dbReference>
<evidence type="ECO:0000259" key="6">
    <source>
        <dbReference type="SMART" id="SM00827"/>
    </source>
</evidence>